<comment type="catalytic activity">
    <reaction evidence="8">
        <text>tRNA(Met) + L-methionine + ATP = L-methionyl-tRNA(Met) + AMP + diphosphate</text>
        <dbReference type="Rhea" id="RHEA:13481"/>
        <dbReference type="Rhea" id="RHEA-COMP:9667"/>
        <dbReference type="Rhea" id="RHEA-COMP:9698"/>
        <dbReference type="ChEBI" id="CHEBI:30616"/>
        <dbReference type="ChEBI" id="CHEBI:33019"/>
        <dbReference type="ChEBI" id="CHEBI:57844"/>
        <dbReference type="ChEBI" id="CHEBI:78442"/>
        <dbReference type="ChEBI" id="CHEBI:78530"/>
        <dbReference type="ChEBI" id="CHEBI:456215"/>
        <dbReference type="EC" id="6.1.1.10"/>
    </reaction>
</comment>
<dbReference type="InterPro" id="IPR033911">
    <property type="entry name" value="MetRS_core"/>
</dbReference>
<evidence type="ECO:0000259" key="12">
    <source>
        <dbReference type="Pfam" id="PF09334"/>
    </source>
</evidence>
<keyword evidence="7 10" id="KW-0030">Aminoacyl-tRNA synthetase</keyword>
<dbReference type="CDD" id="cd00814">
    <property type="entry name" value="MetRS_core"/>
    <property type="match status" value="1"/>
</dbReference>
<dbReference type="InterPro" id="IPR014729">
    <property type="entry name" value="Rossmann-like_a/b/a_fold"/>
</dbReference>
<protein>
    <recommendedName>
        <fullName evidence="9">Probable methionine--tRNA ligase, mitochondrial</fullName>
        <ecNumber evidence="2">6.1.1.10</ecNumber>
    </recommendedName>
</protein>
<proteinExistence type="inferred from homology"/>
<accession>A0A427Y6V0</accession>
<dbReference type="PANTHER" id="PTHR43326:SF1">
    <property type="entry name" value="METHIONINE--TRNA LIGASE, MITOCHONDRIAL"/>
    <property type="match status" value="1"/>
</dbReference>
<keyword evidence="3 10" id="KW-0436">Ligase</keyword>
<evidence type="ECO:0000256" key="9">
    <source>
        <dbReference type="ARBA" id="ARBA00068817"/>
    </source>
</evidence>
<dbReference type="AlphaFoldDB" id="A0A427Y6V0"/>
<dbReference type="PRINTS" id="PR01041">
    <property type="entry name" value="TRNASYNTHMET"/>
</dbReference>
<dbReference type="STRING" id="105984.A0A427Y6V0"/>
<feature type="domain" description="Methionyl-tRNA synthetase anticodon-binding" evidence="13">
    <location>
        <begin position="430"/>
        <end position="570"/>
    </location>
</feature>
<dbReference type="Pfam" id="PF19303">
    <property type="entry name" value="Anticodon_3"/>
    <property type="match status" value="1"/>
</dbReference>
<dbReference type="InterPro" id="IPR041872">
    <property type="entry name" value="Anticodon_Met"/>
</dbReference>
<keyword evidence="5 10" id="KW-0067">ATP-binding</keyword>
<evidence type="ECO:0000256" key="3">
    <source>
        <dbReference type="ARBA" id="ARBA00022598"/>
    </source>
</evidence>
<gene>
    <name evidence="14" type="primary">MSM1</name>
    <name evidence="14" type="ORF">EHS24_005097</name>
</gene>
<evidence type="ECO:0000256" key="4">
    <source>
        <dbReference type="ARBA" id="ARBA00022741"/>
    </source>
</evidence>
<evidence type="ECO:0000256" key="8">
    <source>
        <dbReference type="ARBA" id="ARBA00047364"/>
    </source>
</evidence>
<evidence type="ECO:0000313" key="14">
    <source>
        <dbReference type="EMBL" id="RSH86823.1"/>
    </source>
</evidence>
<dbReference type="EMBL" id="RSCE01000002">
    <property type="protein sequence ID" value="RSH86823.1"/>
    <property type="molecule type" value="Genomic_DNA"/>
</dbReference>
<dbReference type="FunFam" id="2.170.220.10:FF:000001">
    <property type="entry name" value="methionine--tRNA ligase, mitochondrial"/>
    <property type="match status" value="1"/>
</dbReference>
<dbReference type="InterPro" id="IPR015413">
    <property type="entry name" value="Methionyl/Leucyl_tRNA_Synth"/>
</dbReference>
<keyword evidence="15" id="KW-1185">Reference proteome</keyword>
<name>A0A427Y6V0_9TREE</name>
<dbReference type="GO" id="GO:0006431">
    <property type="term" value="P:methionyl-tRNA aminoacylation"/>
    <property type="evidence" value="ECO:0007669"/>
    <property type="project" value="InterPro"/>
</dbReference>
<dbReference type="Pfam" id="PF09334">
    <property type="entry name" value="tRNA-synt_1g"/>
    <property type="match status" value="1"/>
</dbReference>
<dbReference type="EC" id="6.1.1.10" evidence="2"/>
<feature type="compositionally biased region" description="Basic and acidic residues" evidence="11">
    <location>
        <begin position="561"/>
        <end position="601"/>
    </location>
</feature>
<dbReference type="Gene3D" id="1.10.730.10">
    <property type="entry name" value="Isoleucyl-tRNA Synthetase, Domain 1"/>
    <property type="match status" value="1"/>
</dbReference>
<evidence type="ECO:0000256" key="10">
    <source>
        <dbReference type="RuleBase" id="RU363039"/>
    </source>
</evidence>
<keyword evidence="6 10" id="KW-0648">Protein biosynthesis</keyword>
<dbReference type="RefSeq" id="XP_028479608.1">
    <property type="nucleotide sequence ID" value="XM_028620636.1"/>
</dbReference>
<dbReference type="Proteomes" id="UP000279236">
    <property type="component" value="Unassembled WGS sequence"/>
</dbReference>
<evidence type="ECO:0000259" key="13">
    <source>
        <dbReference type="Pfam" id="PF19303"/>
    </source>
</evidence>
<dbReference type="SUPFAM" id="SSF47323">
    <property type="entry name" value="Anticodon-binding domain of a subclass of class I aminoacyl-tRNA synthetases"/>
    <property type="match status" value="1"/>
</dbReference>
<sequence>MALHQSRRHLPRLLACARTTPFRAVRYNSSPAAAAEPATSPRTVPSFFTPATGDLKPFFVTTPIFYVNASPHIGHLHSVVLTDVFARFARLRHPQREVVFCTGTDEHGLKIQQAAAKAGISEHAFCDDVSQRFRDLSDKANISYTDFIRTSEPRHYRAVEAFWDKLVKSGDIYKGRHEGWYSVSDECFYSNKQVESKDGEMIALETGNVVTWQEEENWKFKLSNHADKLEKWLENEESVSPPQYRADILKQVRNATELSISRPASRVKWGVPVPGDPNQTIYVWVDALINYITVAGYPGAHAAWPPEMHLVGKDIIRFHALHWPALLSAAGEELPKRVMAHAHWTMGKAKMSKSRGNVADPIAAMDKYGVDGVRWYLMRAGGALADDADYSDEELGNNYARLKDQVGNLVGRIGSRGLLKKVGDWKPEDRDASMDALLSTFRDSYETRFEAYELTQAASSLIGLIEEGNRFFTAKKPWSVDDGTAAIVYAYNALRLVGILAQPIMPSKAVELLDRLGVPADERSWENAAWSPETVNTQQMVERIAAASKSFAGTSLFPPVEEEKVAKEKQRAEAKARREQNKKKATENKETAEEKNDVKAE</sequence>
<dbReference type="GO" id="GO:0004825">
    <property type="term" value="F:methionine-tRNA ligase activity"/>
    <property type="evidence" value="ECO:0007669"/>
    <property type="project" value="UniProtKB-EC"/>
</dbReference>
<evidence type="ECO:0000313" key="15">
    <source>
        <dbReference type="Proteomes" id="UP000279236"/>
    </source>
</evidence>
<evidence type="ECO:0000256" key="7">
    <source>
        <dbReference type="ARBA" id="ARBA00023146"/>
    </source>
</evidence>
<dbReference type="Gene3D" id="2.170.220.10">
    <property type="match status" value="1"/>
</dbReference>
<evidence type="ECO:0000256" key="5">
    <source>
        <dbReference type="ARBA" id="ARBA00022840"/>
    </source>
</evidence>
<evidence type="ECO:0000256" key="2">
    <source>
        <dbReference type="ARBA" id="ARBA00012838"/>
    </source>
</evidence>
<dbReference type="GO" id="GO:0005739">
    <property type="term" value="C:mitochondrion"/>
    <property type="evidence" value="ECO:0007669"/>
    <property type="project" value="UniProtKB-ARBA"/>
</dbReference>
<evidence type="ECO:0000256" key="1">
    <source>
        <dbReference type="ARBA" id="ARBA00005594"/>
    </source>
</evidence>
<dbReference type="InterPro" id="IPR009080">
    <property type="entry name" value="tRNAsynth_Ia_anticodon-bd"/>
</dbReference>
<evidence type="ECO:0000256" key="6">
    <source>
        <dbReference type="ARBA" id="ARBA00022917"/>
    </source>
</evidence>
<evidence type="ECO:0000256" key="11">
    <source>
        <dbReference type="SAM" id="MobiDB-lite"/>
    </source>
</evidence>
<feature type="domain" description="Methionyl/Leucyl tRNA synthetase" evidence="12">
    <location>
        <begin position="59"/>
        <end position="412"/>
    </location>
</feature>
<dbReference type="GeneID" id="39589640"/>
<feature type="region of interest" description="Disordered" evidence="11">
    <location>
        <begin position="559"/>
        <end position="601"/>
    </location>
</feature>
<reference evidence="14 15" key="1">
    <citation type="submission" date="2018-11" db="EMBL/GenBank/DDBJ databases">
        <title>Genome sequence of Apiotrichum porosum DSM 27194.</title>
        <authorList>
            <person name="Aliyu H."/>
            <person name="Gorte O."/>
            <person name="Ochsenreither K."/>
        </authorList>
    </citation>
    <scope>NUCLEOTIDE SEQUENCE [LARGE SCALE GENOMIC DNA]</scope>
    <source>
        <strain evidence="14 15">DSM 27194</strain>
    </source>
</reference>
<organism evidence="14 15">
    <name type="scientific">Apiotrichum porosum</name>
    <dbReference type="NCBI Taxonomy" id="105984"/>
    <lineage>
        <taxon>Eukaryota</taxon>
        <taxon>Fungi</taxon>
        <taxon>Dikarya</taxon>
        <taxon>Basidiomycota</taxon>
        <taxon>Agaricomycotina</taxon>
        <taxon>Tremellomycetes</taxon>
        <taxon>Trichosporonales</taxon>
        <taxon>Trichosporonaceae</taxon>
        <taxon>Apiotrichum</taxon>
    </lineage>
</organism>
<dbReference type="PANTHER" id="PTHR43326">
    <property type="entry name" value="METHIONYL-TRNA SYNTHETASE"/>
    <property type="match status" value="1"/>
</dbReference>
<dbReference type="InterPro" id="IPR023457">
    <property type="entry name" value="Met-tRNA_synth_2"/>
</dbReference>
<keyword evidence="4 10" id="KW-0547">Nucleotide-binding</keyword>
<dbReference type="SUPFAM" id="SSF52374">
    <property type="entry name" value="Nucleotidylyl transferase"/>
    <property type="match status" value="1"/>
</dbReference>
<comment type="caution">
    <text evidence="14">The sequence shown here is derived from an EMBL/GenBank/DDBJ whole genome shotgun (WGS) entry which is preliminary data.</text>
</comment>
<dbReference type="InterPro" id="IPR014758">
    <property type="entry name" value="Met-tRNA_synth"/>
</dbReference>
<dbReference type="NCBIfam" id="TIGR00398">
    <property type="entry name" value="metG"/>
    <property type="match status" value="1"/>
</dbReference>
<dbReference type="OrthoDB" id="24670at2759"/>
<comment type="similarity">
    <text evidence="1 10">Belongs to the class-I aminoacyl-tRNA synthetase family.</text>
</comment>
<dbReference type="Gene3D" id="3.40.50.620">
    <property type="entry name" value="HUPs"/>
    <property type="match status" value="1"/>
</dbReference>
<dbReference type="GO" id="GO:0005524">
    <property type="term" value="F:ATP binding"/>
    <property type="evidence" value="ECO:0007669"/>
    <property type="project" value="UniProtKB-KW"/>
</dbReference>